<organism evidence="1 2">
    <name type="scientific">Chitinophaga japonensis</name>
    <name type="common">Flexibacter japonensis</name>
    <dbReference type="NCBI Taxonomy" id="104662"/>
    <lineage>
        <taxon>Bacteria</taxon>
        <taxon>Pseudomonadati</taxon>
        <taxon>Bacteroidota</taxon>
        <taxon>Chitinophagia</taxon>
        <taxon>Chitinophagales</taxon>
        <taxon>Chitinophagaceae</taxon>
        <taxon>Chitinophaga</taxon>
    </lineage>
</organism>
<dbReference type="OrthoDB" id="672834at2"/>
<gene>
    <name evidence="1" type="ORF">LX66_0537</name>
</gene>
<keyword evidence="2" id="KW-1185">Reference proteome</keyword>
<dbReference type="RefSeq" id="WP_145710334.1">
    <property type="nucleotide sequence ID" value="NZ_BAAAFY010000001.1"/>
</dbReference>
<dbReference type="AlphaFoldDB" id="A0A562TCE5"/>
<protein>
    <submittedName>
        <fullName evidence="1">Uncharacterized protein</fullName>
    </submittedName>
</protein>
<reference evidence="1 2" key="1">
    <citation type="journal article" date="2013" name="Stand. Genomic Sci.">
        <title>Genomic Encyclopedia of Type Strains, Phase I: The one thousand microbial genomes (KMG-I) project.</title>
        <authorList>
            <person name="Kyrpides N.C."/>
            <person name="Woyke T."/>
            <person name="Eisen J.A."/>
            <person name="Garrity G."/>
            <person name="Lilburn T.G."/>
            <person name="Beck B.J."/>
            <person name="Whitman W.B."/>
            <person name="Hugenholtz P."/>
            <person name="Klenk H.P."/>
        </authorList>
    </citation>
    <scope>NUCLEOTIDE SEQUENCE [LARGE SCALE GENOMIC DNA]</scope>
    <source>
        <strain evidence="1 2">DSM 13484</strain>
    </source>
</reference>
<sequence>MKPRLHSSANPLQHIHEQLMELPQAVKRRICTECNWSLPTYYRKVKGAPISNAEKEKITVILFDQLQRTWQHCQDGRNPPPAAVPVPV</sequence>
<dbReference type="EMBL" id="VLLG01000002">
    <property type="protein sequence ID" value="TWI91172.1"/>
    <property type="molecule type" value="Genomic_DNA"/>
</dbReference>
<comment type="caution">
    <text evidence="1">The sequence shown here is derived from an EMBL/GenBank/DDBJ whole genome shotgun (WGS) entry which is preliminary data.</text>
</comment>
<evidence type="ECO:0000313" key="2">
    <source>
        <dbReference type="Proteomes" id="UP000316778"/>
    </source>
</evidence>
<evidence type="ECO:0000313" key="1">
    <source>
        <dbReference type="EMBL" id="TWI91172.1"/>
    </source>
</evidence>
<dbReference type="Proteomes" id="UP000316778">
    <property type="component" value="Unassembled WGS sequence"/>
</dbReference>
<proteinExistence type="predicted"/>
<name>A0A562TCE5_CHIJA</name>
<accession>A0A562TCE5</accession>